<dbReference type="GO" id="GO:0042552">
    <property type="term" value="P:myelination"/>
    <property type="evidence" value="ECO:0007669"/>
    <property type="project" value="TreeGrafter"/>
</dbReference>
<gene>
    <name evidence="15" type="primary">Pllp</name>
</gene>
<dbReference type="CTD" id="51090"/>
<comment type="subcellular location">
    <subcellularLocation>
        <location evidence="1">Apical cell membrane</location>
        <topology evidence="1">Multi-pass membrane protein</topology>
    </subcellularLocation>
    <subcellularLocation>
        <location evidence="8">Myelin membrane</location>
        <topology evidence="8">Multi-pass membrane protein</topology>
    </subcellularLocation>
</comment>
<evidence type="ECO:0000256" key="3">
    <source>
        <dbReference type="ARBA" id="ARBA00022475"/>
    </source>
</evidence>
<keyword evidence="14" id="KW-1185">Reference proteome</keyword>
<dbReference type="GeneID" id="100760003"/>
<evidence type="ECO:0000256" key="8">
    <source>
        <dbReference type="ARBA" id="ARBA00049979"/>
    </source>
</evidence>
<dbReference type="KEGG" id="cge:100760003"/>
<organism evidence="14 15">
    <name type="scientific">Cricetulus griseus</name>
    <name type="common">Chinese hamster</name>
    <name type="synonym">Cricetulus barabensis griseus</name>
    <dbReference type="NCBI Taxonomy" id="10029"/>
    <lineage>
        <taxon>Eukaryota</taxon>
        <taxon>Metazoa</taxon>
        <taxon>Chordata</taxon>
        <taxon>Craniata</taxon>
        <taxon>Vertebrata</taxon>
        <taxon>Euteleostomi</taxon>
        <taxon>Mammalia</taxon>
        <taxon>Eutheria</taxon>
        <taxon>Euarchontoglires</taxon>
        <taxon>Glires</taxon>
        <taxon>Rodentia</taxon>
        <taxon>Myomorpha</taxon>
        <taxon>Muroidea</taxon>
        <taxon>Cricetidae</taxon>
        <taxon>Cricetinae</taxon>
        <taxon>Cricetulus</taxon>
    </lineage>
</organism>
<reference evidence="14" key="1">
    <citation type="journal article" date="2018" name="Biotechnol. Bioeng.">
        <title>A reference genome of the Chinese hamster based on a hybrid assembly strategy.</title>
        <authorList>
            <person name="Rupp O."/>
            <person name="MacDonald M.L."/>
            <person name="Li S."/>
            <person name="Dhiman H."/>
            <person name="Polson S."/>
            <person name="Griep S."/>
            <person name="Heffner K."/>
            <person name="Hernandez I."/>
            <person name="Brinkrolf K."/>
            <person name="Jadhav V."/>
            <person name="Samoudi M."/>
            <person name="Hao H."/>
            <person name="Kingham B."/>
            <person name="Goesmann A."/>
            <person name="Betenbaugh M.J."/>
            <person name="Lewis N.E."/>
            <person name="Borth N."/>
            <person name="Lee K.H."/>
        </authorList>
    </citation>
    <scope>NUCLEOTIDE SEQUENCE [LARGE SCALE GENOMIC DNA]</scope>
    <source>
        <strain evidence="14">17A/GY</strain>
    </source>
</reference>
<evidence type="ECO:0000256" key="12">
    <source>
        <dbReference type="SAM" id="Phobius"/>
    </source>
</evidence>
<evidence type="ECO:0000256" key="11">
    <source>
        <dbReference type="PROSITE-ProRule" id="PRU00581"/>
    </source>
</evidence>
<evidence type="ECO:0000256" key="10">
    <source>
        <dbReference type="ARBA" id="ARBA00050050"/>
    </source>
</evidence>
<dbReference type="PANTHER" id="PTHR22776:SF9">
    <property type="entry name" value="PLASMOLIPIN"/>
    <property type="match status" value="1"/>
</dbReference>
<evidence type="ECO:0000313" key="15">
    <source>
        <dbReference type="RefSeq" id="XP_035297578.1"/>
    </source>
</evidence>
<dbReference type="InterPro" id="IPR050578">
    <property type="entry name" value="MARVEL-CKLF_proteins"/>
</dbReference>
<evidence type="ECO:0000313" key="14">
    <source>
        <dbReference type="Proteomes" id="UP001108280"/>
    </source>
</evidence>
<keyword evidence="6 11" id="KW-0472">Membrane</keyword>
<name>A0A9J7GWH0_CRIGR</name>
<dbReference type="Proteomes" id="UP001108280">
    <property type="component" value="Chromosome 3"/>
</dbReference>
<feature type="transmembrane region" description="Helical" evidence="12">
    <location>
        <begin position="149"/>
        <end position="170"/>
    </location>
</feature>
<sequence length="263" mass="29285">MVDGGQERRPLRINLYRAANQVSCLGSGPGTTARRVTNSPTIYCFIFITCLLIWETGGVGQVGKPGLPQSCPWKGLTYFALFIPQKPITHRFGKADLGPRLPHLLPAVCSVAPEHLWKHRKTAWREVLGLLVWALIADTPYHLYPAYGWVMFVAVFLWLVTIVFFIIYLFQLHMKLYMVPWPLVLMIFFVAATVLYITAFITCAAAVNLTSLKGSRPYNQRSAASFFACLVMIAYGVSAFFSFQAWRGVGSNAATSQMAGGYS</sequence>
<comment type="similarity">
    <text evidence="7">Belongs to the MAL family.</text>
</comment>
<accession>A0A9J7GWH0</accession>
<dbReference type="Pfam" id="PF01284">
    <property type="entry name" value="MARVEL"/>
    <property type="match status" value="1"/>
</dbReference>
<protein>
    <recommendedName>
        <fullName evidence="9">Plasmolipin</fullName>
    </recommendedName>
    <alternativeName>
        <fullName evidence="10">Plasma membrane proteolipid</fullName>
    </alternativeName>
</protein>
<dbReference type="InterPro" id="IPR008253">
    <property type="entry name" value="Marvel"/>
</dbReference>
<comment type="subunit">
    <text evidence="2">Forms oligomers.</text>
</comment>
<keyword evidence="4 11" id="KW-0812">Transmembrane</keyword>
<feature type="domain" description="MARVEL" evidence="13">
    <location>
        <begin position="113"/>
        <end position="247"/>
    </location>
</feature>
<evidence type="ECO:0000256" key="2">
    <source>
        <dbReference type="ARBA" id="ARBA00011815"/>
    </source>
</evidence>
<feature type="transmembrane region" description="Helical" evidence="12">
    <location>
        <begin position="223"/>
        <end position="243"/>
    </location>
</feature>
<evidence type="ECO:0000256" key="5">
    <source>
        <dbReference type="ARBA" id="ARBA00022989"/>
    </source>
</evidence>
<evidence type="ECO:0000256" key="4">
    <source>
        <dbReference type="ARBA" id="ARBA00022692"/>
    </source>
</evidence>
<keyword evidence="5 12" id="KW-1133">Transmembrane helix</keyword>
<dbReference type="RefSeq" id="XP_035297578.1">
    <property type="nucleotide sequence ID" value="XM_035441687.1"/>
</dbReference>
<keyword evidence="3" id="KW-1003">Cell membrane</keyword>
<feature type="transmembrane region" description="Helical" evidence="12">
    <location>
        <begin position="182"/>
        <end position="207"/>
    </location>
</feature>
<dbReference type="GO" id="GO:0019911">
    <property type="term" value="F:structural constituent of myelin sheath"/>
    <property type="evidence" value="ECO:0007669"/>
    <property type="project" value="TreeGrafter"/>
</dbReference>
<reference evidence="15" key="3">
    <citation type="submission" date="2025-08" db="UniProtKB">
        <authorList>
            <consortium name="RefSeq"/>
        </authorList>
    </citation>
    <scope>IDENTIFICATION</scope>
    <source>
        <strain evidence="15">17A/GY</strain>
        <tissue evidence="15">Liver</tissue>
    </source>
</reference>
<dbReference type="GO" id="GO:0043209">
    <property type="term" value="C:myelin sheath"/>
    <property type="evidence" value="ECO:0007669"/>
    <property type="project" value="UniProtKB-SubCell"/>
</dbReference>
<evidence type="ECO:0000259" key="13">
    <source>
        <dbReference type="PROSITE" id="PS51225"/>
    </source>
</evidence>
<dbReference type="PROSITE" id="PS51225">
    <property type="entry name" value="MARVEL"/>
    <property type="match status" value="1"/>
</dbReference>
<dbReference type="AlphaFoldDB" id="A0A9J7GWH0"/>
<evidence type="ECO:0000256" key="9">
    <source>
        <dbReference type="ARBA" id="ARBA00050024"/>
    </source>
</evidence>
<dbReference type="InterPro" id="IPR013295">
    <property type="entry name" value="MAL"/>
</dbReference>
<evidence type="ECO:0000256" key="6">
    <source>
        <dbReference type="ARBA" id="ARBA00023136"/>
    </source>
</evidence>
<evidence type="ECO:0000256" key="1">
    <source>
        <dbReference type="ARBA" id="ARBA00004424"/>
    </source>
</evidence>
<dbReference type="OrthoDB" id="6258237at2759"/>
<proteinExistence type="inferred from homology"/>
<dbReference type="PANTHER" id="PTHR22776">
    <property type="entry name" value="MARVEL-CONTAINING POTENTIAL LIPID RAFT-ASSOCIATED PROTEIN"/>
    <property type="match status" value="1"/>
</dbReference>
<reference evidence="14" key="2">
    <citation type="journal article" date="2020" name="Biotechnol. Bioeng.">
        <title>Chromosome-scale scaffolds for the Chinese hamster reference genome assembly to facilitate the study of the CHO epigenome.</title>
        <authorList>
            <person name="Hilliard W."/>
            <person name="MacDonald M."/>
            <person name="Lee K.H."/>
        </authorList>
    </citation>
    <scope>NUCLEOTIDE SEQUENCE [LARGE SCALE GENOMIC DNA]</scope>
    <source>
        <strain evidence="14">17A/GY</strain>
    </source>
</reference>
<dbReference type="PRINTS" id="PR01884">
    <property type="entry name" value="MALPROTEIN"/>
</dbReference>
<dbReference type="RefSeq" id="XP_035312535.1">
    <property type="nucleotide sequence ID" value="XM_035456644.1"/>
</dbReference>
<dbReference type="GO" id="GO:0016324">
    <property type="term" value="C:apical plasma membrane"/>
    <property type="evidence" value="ECO:0007669"/>
    <property type="project" value="UniProtKB-SubCell"/>
</dbReference>
<evidence type="ECO:0000256" key="7">
    <source>
        <dbReference type="ARBA" id="ARBA00034721"/>
    </source>
</evidence>